<evidence type="ECO:0000313" key="3">
    <source>
        <dbReference type="Proteomes" id="UP001497457"/>
    </source>
</evidence>
<accession>A0ABC9DF68</accession>
<organism evidence="2 3">
    <name type="scientific">Urochloa decumbens</name>
    <dbReference type="NCBI Taxonomy" id="240449"/>
    <lineage>
        <taxon>Eukaryota</taxon>
        <taxon>Viridiplantae</taxon>
        <taxon>Streptophyta</taxon>
        <taxon>Embryophyta</taxon>
        <taxon>Tracheophyta</taxon>
        <taxon>Spermatophyta</taxon>
        <taxon>Magnoliopsida</taxon>
        <taxon>Liliopsida</taxon>
        <taxon>Poales</taxon>
        <taxon>Poaceae</taxon>
        <taxon>PACMAD clade</taxon>
        <taxon>Panicoideae</taxon>
        <taxon>Panicodae</taxon>
        <taxon>Paniceae</taxon>
        <taxon>Melinidinae</taxon>
        <taxon>Urochloa</taxon>
    </lineage>
</organism>
<sequence length="80" mass="8319">MAISMARKVSAVPVILLIVFFAVSGTARPLDGNVWTPVQGTISGGDSGAMLFLRRMYLQKLKAGPSCGTNSANGGCPEHP</sequence>
<reference evidence="2" key="1">
    <citation type="submission" date="2024-10" db="EMBL/GenBank/DDBJ databases">
        <authorList>
            <person name="Ryan C."/>
        </authorList>
    </citation>
    <scope>NUCLEOTIDE SEQUENCE [LARGE SCALE GENOMIC DNA]</scope>
</reference>
<dbReference type="Proteomes" id="UP001497457">
    <property type="component" value="Chromosome 33rd"/>
</dbReference>
<evidence type="ECO:0000313" key="2">
    <source>
        <dbReference type="EMBL" id="CAL5037839.1"/>
    </source>
</evidence>
<evidence type="ECO:0000256" key="1">
    <source>
        <dbReference type="SAM" id="SignalP"/>
    </source>
</evidence>
<proteinExistence type="predicted"/>
<dbReference type="PANTHER" id="PTHR35547:SF17">
    <property type="match status" value="1"/>
</dbReference>
<dbReference type="EMBL" id="OZ075143">
    <property type="protein sequence ID" value="CAL5037839.1"/>
    <property type="molecule type" value="Genomic_DNA"/>
</dbReference>
<gene>
    <name evidence="2" type="ORF">URODEC1_LOCUS84724</name>
</gene>
<name>A0ABC9DF68_9POAL</name>
<dbReference type="PANTHER" id="PTHR35547">
    <property type="entry name" value="OS06G0249350 PROTEIN-RELATED"/>
    <property type="match status" value="1"/>
</dbReference>
<dbReference type="AlphaFoldDB" id="A0ABC9DF68"/>
<keyword evidence="1" id="KW-0732">Signal</keyword>
<protein>
    <submittedName>
        <fullName evidence="2">Uncharacterized protein</fullName>
    </submittedName>
</protein>
<feature type="signal peptide" evidence="1">
    <location>
        <begin position="1"/>
        <end position="27"/>
    </location>
</feature>
<feature type="chain" id="PRO_5044766923" evidence="1">
    <location>
        <begin position="28"/>
        <end position="80"/>
    </location>
</feature>
<keyword evidence="3" id="KW-1185">Reference proteome</keyword>